<name>A0AAD9GDT7_9STRA</name>
<dbReference type="Gene3D" id="1.25.40.10">
    <property type="entry name" value="Tetratricopeptide repeat domain"/>
    <property type="match status" value="2"/>
</dbReference>
<evidence type="ECO:0000256" key="1">
    <source>
        <dbReference type="ARBA" id="ARBA00022737"/>
    </source>
</evidence>
<protein>
    <submittedName>
        <fullName evidence="4">Cilia- and flagella-associated protein 70</fullName>
    </submittedName>
</protein>
<feature type="compositionally biased region" description="Basic and acidic residues" evidence="3">
    <location>
        <begin position="190"/>
        <end position="202"/>
    </location>
</feature>
<dbReference type="InterPro" id="IPR019734">
    <property type="entry name" value="TPR_rpt"/>
</dbReference>
<dbReference type="InterPro" id="IPR011990">
    <property type="entry name" value="TPR-like_helical_dom_sf"/>
</dbReference>
<evidence type="ECO:0000256" key="2">
    <source>
        <dbReference type="ARBA" id="ARBA00022803"/>
    </source>
</evidence>
<dbReference type="GO" id="GO:0070062">
    <property type="term" value="C:extracellular exosome"/>
    <property type="evidence" value="ECO:0007669"/>
    <property type="project" value="TreeGrafter"/>
</dbReference>
<keyword evidence="1" id="KW-0677">Repeat</keyword>
<evidence type="ECO:0000313" key="4">
    <source>
        <dbReference type="EMBL" id="KAK1936568.1"/>
    </source>
</evidence>
<reference evidence="4" key="1">
    <citation type="submission" date="2023-08" db="EMBL/GenBank/DDBJ databases">
        <title>Reference Genome Resource for the Citrus Pathogen Phytophthora citrophthora.</title>
        <authorList>
            <person name="Moller H."/>
            <person name="Coetzee B."/>
            <person name="Rose L.J."/>
            <person name="Van Niekerk J.M."/>
        </authorList>
    </citation>
    <scope>NUCLEOTIDE SEQUENCE</scope>
    <source>
        <strain evidence="4">STE-U-9442</strain>
    </source>
</reference>
<dbReference type="Pfam" id="PF13181">
    <property type="entry name" value="TPR_8"/>
    <property type="match status" value="1"/>
</dbReference>
<dbReference type="GO" id="GO:0060271">
    <property type="term" value="P:cilium assembly"/>
    <property type="evidence" value="ECO:0007669"/>
    <property type="project" value="TreeGrafter"/>
</dbReference>
<feature type="region of interest" description="Disordered" evidence="3">
    <location>
        <begin position="182"/>
        <end position="202"/>
    </location>
</feature>
<accession>A0AAD9GDT7</accession>
<keyword evidence="2" id="KW-0802">TPR repeat</keyword>
<dbReference type="GO" id="GO:0031514">
    <property type="term" value="C:motile cilium"/>
    <property type="evidence" value="ECO:0007669"/>
    <property type="project" value="TreeGrafter"/>
</dbReference>
<dbReference type="Proteomes" id="UP001259832">
    <property type="component" value="Unassembled WGS sequence"/>
</dbReference>
<keyword evidence="5" id="KW-1185">Reference proteome</keyword>
<dbReference type="SMART" id="SM00028">
    <property type="entry name" value="TPR"/>
    <property type="match status" value="4"/>
</dbReference>
<gene>
    <name evidence="4" type="ORF">P3T76_010003</name>
</gene>
<dbReference type="PANTHER" id="PTHR44314:SF1">
    <property type="entry name" value="CILIA- AND FLAGELLA-ASSOCIATED PROTEIN 70"/>
    <property type="match status" value="1"/>
</dbReference>
<dbReference type="GO" id="GO:0003341">
    <property type="term" value="P:cilium movement"/>
    <property type="evidence" value="ECO:0007669"/>
    <property type="project" value="TreeGrafter"/>
</dbReference>
<dbReference type="PANTHER" id="PTHR44314">
    <property type="entry name" value="CILIA- AND FLAGELLA-ASSOCIATED PROTEIN 70"/>
    <property type="match status" value="1"/>
</dbReference>
<proteinExistence type="predicted"/>
<keyword evidence="4" id="KW-0969">Cilium</keyword>
<sequence>MSPVSRTFLEQELASAASNDDKKKFQAALADYEATVQQVASLATTVLAAGTHVEVVAEILHAPLVLQPPHTLDPPAKSIMELIPPRNLEAETEERRDIYGDLRTEIRLVVASLLREYEDVFRNSGDKKQTMDAYAGDAPALRDDKKQTLVYRLNTQGVYHTFKESLKKRIVPVIRKAFARSEAVSEGNDEDGRAQLDEKTAEEKKKEQFGQLYTLLMQEVHGVLNDTFYTDANGLLETAHATAEGKPSLKETGSVLEVLRLKTVENEVNGDFEKCEMLHLDRIAYAEQNAAQVQAHPKHQMLADVDYPSATQLLVNVWYDYAHFCIAQAKLDKAGAALQQCVSLDPHATRALLALVAVHCELRDFARTEPLVKNAVIEAKAGAQKDQGNSSELSALAHTFLAFFFSQFEGKDPTGNLTLFELLKALSILQNSAGSSKHKDYSCVSAVWIYLAEYAYECKLWGTTQRALQLADSHLKSRDVISGELRILKRAMEAELCLREGDAGSSQATKLLQEALEIDPSHPVAWLTLGKVYLRQDSQTKTAIECLQRALEHRGILVTEELRLGLYLRLGLALLNSLQFETAETTFLLGCDEFRVASSWLGVGIACLRLENWERAEMALAEANRLDSSNPDVWGYLALLALSTHAPTSARNEKDVQHFVSQALRHNLSNPALLRELSNAFVAIDRLESAEKLLRRSLACQDSSLTRKTLADVLAAQNCAEDALRQYNQSLDVTEDVGERCALLEKCAQLLTTLGRPEEANEYRTMAKQFETES</sequence>
<dbReference type="AlphaFoldDB" id="A0AAD9GDT7"/>
<keyword evidence="4" id="KW-0966">Cell projection</keyword>
<comment type="caution">
    <text evidence="4">The sequence shown here is derived from an EMBL/GenBank/DDBJ whole genome shotgun (WGS) entry which is preliminary data.</text>
</comment>
<evidence type="ECO:0000256" key="3">
    <source>
        <dbReference type="SAM" id="MobiDB-lite"/>
    </source>
</evidence>
<dbReference type="InterPro" id="IPR052628">
    <property type="entry name" value="CFAP70"/>
</dbReference>
<dbReference type="SUPFAM" id="SSF48452">
    <property type="entry name" value="TPR-like"/>
    <property type="match status" value="2"/>
</dbReference>
<organism evidence="4 5">
    <name type="scientific">Phytophthora citrophthora</name>
    <dbReference type="NCBI Taxonomy" id="4793"/>
    <lineage>
        <taxon>Eukaryota</taxon>
        <taxon>Sar</taxon>
        <taxon>Stramenopiles</taxon>
        <taxon>Oomycota</taxon>
        <taxon>Peronosporomycetes</taxon>
        <taxon>Peronosporales</taxon>
        <taxon>Peronosporaceae</taxon>
        <taxon>Phytophthora</taxon>
    </lineage>
</organism>
<keyword evidence="4" id="KW-0282">Flagellum</keyword>
<dbReference type="EMBL" id="JASMQC010000021">
    <property type="protein sequence ID" value="KAK1936568.1"/>
    <property type="molecule type" value="Genomic_DNA"/>
</dbReference>
<evidence type="ECO:0000313" key="5">
    <source>
        <dbReference type="Proteomes" id="UP001259832"/>
    </source>
</evidence>